<evidence type="ECO:0000256" key="4">
    <source>
        <dbReference type="SAM" id="MobiDB-lite"/>
    </source>
</evidence>
<dbReference type="EMBL" id="JAVDRF010000004">
    <property type="protein sequence ID" value="MDR6536476.1"/>
    <property type="molecule type" value="Genomic_DNA"/>
</dbReference>
<dbReference type="InterPro" id="IPR036388">
    <property type="entry name" value="WH-like_DNA-bd_sf"/>
</dbReference>
<dbReference type="PANTHER" id="PTHR43537">
    <property type="entry name" value="TRANSCRIPTIONAL REGULATOR, GNTR FAMILY"/>
    <property type="match status" value="1"/>
</dbReference>
<dbReference type="CDD" id="cd07377">
    <property type="entry name" value="WHTH_GntR"/>
    <property type="match status" value="1"/>
</dbReference>
<evidence type="ECO:0000313" key="6">
    <source>
        <dbReference type="EMBL" id="MDR6536476.1"/>
    </source>
</evidence>
<dbReference type="SUPFAM" id="SSF48008">
    <property type="entry name" value="GntR ligand-binding domain-like"/>
    <property type="match status" value="1"/>
</dbReference>
<dbReference type="Pfam" id="PF00392">
    <property type="entry name" value="GntR"/>
    <property type="match status" value="1"/>
</dbReference>
<name>A0ABU1NF14_9BURK</name>
<dbReference type="InterPro" id="IPR008920">
    <property type="entry name" value="TF_FadR/GntR_C"/>
</dbReference>
<dbReference type="SUPFAM" id="SSF46785">
    <property type="entry name" value="Winged helix' DNA-binding domain"/>
    <property type="match status" value="1"/>
</dbReference>
<dbReference type="SMART" id="SM00345">
    <property type="entry name" value="HTH_GNTR"/>
    <property type="match status" value="1"/>
</dbReference>
<evidence type="ECO:0000256" key="1">
    <source>
        <dbReference type="ARBA" id="ARBA00023015"/>
    </source>
</evidence>
<dbReference type="GO" id="GO:0003677">
    <property type="term" value="F:DNA binding"/>
    <property type="evidence" value="ECO:0007669"/>
    <property type="project" value="UniProtKB-KW"/>
</dbReference>
<dbReference type="Pfam" id="PF07729">
    <property type="entry name" value="FCD"/>
    <property type="match status" value="1"/>
</dbReference>
<dbReference type="InterPro" id="IPR036390">
    <property type="entry name" value="WH_DNA-bd_sf"/>
</dbReference>
<dbReference type="Proteomes" id="UP001184230">
    <property type="component" value="Unassembled WGS sequence"/>
</dbReference>
<evidence type="ECO:0000256" key="3">
    <source>
        <dbReference type="ARBA" id="ARBA00023163"/>
    </source>
</evidence>
<gene>
    <name evidence="6" type="ORF">J2739_002249</name>
</gene>
<proteinExistence type="predicted"/>
<feature type="region of interest" description="Disordered" evidence="4">
    <location>
        <begin position="1"/>
        <end position="24"/>
    </location>
</feature>
<comment type="caution">
    <text evidence="6">The sequence shown here is derived from an EMBL/GenBank/DDBJ whole genome shotgun (WGS) entry which is preliminary data.</text>
</comment>
<dbReference type="InterPro" id="IPR011711">
    <property type="entry name" value="GntR_C"/>
</dbReference>
<dbReference type="Gene3D" id="1.20.120.530">
    <property type="entry name" value="GntR ligand-binding domain-like"/>
    <property type="match status" value="1"/>
</dbReference>
<protein>
    <submittedName>
        <fullName evidence="6">DNA-binding GntR family transcriptional regulator</fullName>
    </submittedName>
</protein>
<dbReference type="PROSITE" id="PS50949">
    <property type="entry name" value="HTH_GNTR"/>
    <property type="match status" value="1"/>
</dbReference>
<keyword evidence="7" id="KW-1185">Reference proteome</keyword>
<dbReference type="PANTHER" id="PTHR43537:SF6">
    <property type="entry name" value="HTH-TYPE TRANSCRIPTIONAL REPRESSOR RSPR"/>
    <property type="match status" value="1"/>
</dbReference>
<keyword evidence="1" id="KW-0805">Transcription regulation</keyword>
<sequence length="260" mass="28621">MSTQALASNALPTGQPMDGQSMPAAENPLVSALAQFKLDPAQSYAGQVHDQLLEAIVRGKLPPRTALSEATISKLINVSRTPVREALAQLAEEQMVVIYRQVGTLVAPVRLSLLEEGRFVRSTLECASHVQLALSITPAQLQEFGQIVQRQRDAVSSGQIDQFSELDELMHRRLFEFAGREHVWTMLEPIKRQFDRVRWLLLGHVAGHADRALQEHEQMLAQMAARDVAGLGASVASHINHITAHIAALREQAPDSYFAA</sequence>
<keyword evidence="2 6" id="KW-0238">DNA-binding</keyword>
<evidence type="ECO:0000259" key="5">
    <source>
        <dbReference type="PROSITE" id="PS50949"/>
    </source>
</evidence>
<evidence type="ECO:0000256" key="2">
    <source>
        <dbReference type="ARBA" id="ARBA00023125"/>
    </source>
</evidence>
<evidence type="ECO:0000313" key="7">
    <source>
        <dbReference type="Proteomes" id="UP001184230"/>
    </source>
</evidence>
<feature type="domain" description="HTH gntR-type" evidence="5">
    <location>
        <begin position="42"/>
        <end position="109"/>
    </location>
</feature>
<organism evidence="6 7">
    <name type="scientific">Variovorax soli</name>
    <dbReference type="NCBI Taxonomy" id="376815"/>
    <lineage>
        <taxon>Bacteria</taxon>
        <taxon>Pseudomonadati</taxon>
        <taxon>Pseudomonadota</taxon>
        <taxon>Betaproteobacteria</taxon>
        <taxon>Burkholderiales</taxon>
        <taxon>Comamonadaceae</taxon>
        <taxon>Variovorax</taxon>
    </lineage>
</organism>
<accession>A0ABU1NF14</accession>
<dbReference type="Gene3D" id="1.10.10.10">
    <property type="entry name" value="Winged helix-like DNA-binding domain superfamily/Winged helix DNA-binding domain"/>
    <property type="match status" value="1"/>
</dbReference>
<feature type="compositionally biased region" description="Polar residues" evidence="4">
    <location>
        <begin position="1"/>
        <end position="12"/>
    </location>
</feature>
<dbReference type="InterPro" id="IPR000524">
    <property type="entry name" value="Tscrpt_reg_HTH_GntR"/>
</dbReference>
<reference evidence="6 7" key="1">
    <citation type="submission" date="2023-07" db="EMBL/GenBank/DDBJ databases">
        <title>Sorghum-associated microbial communities from plants grown in Nebraska, USA.</title>
        <authorList>
            <person name="Schachtman D."/>
        </authorList>
    </citation>
    <scope>NUCLEOTIDE SEQUENCE [LARGE SCALE GENOMIC DNA]</scope>
    <source>
        <strain evidence="6 7">DS1781</strain>
    </source>
</reference>
<keyword evidence="3" id="KW-0804">Transcription</keyword>
<dbReference type="SMART" id="SM00895">
    <property type="entry name" value="FCD"/>
    <property type="match status" value="1"/>
</dbReference>